<proteinExistence type="predicted"/>
<reference evidence="2" key="1">
    <citation type="journal article" date="2022" name="Mol. Ecol. Resour.">
        <title>The genomes of chicory, endive, great burdock and yacon provide insights into Asteraceae palaeo-polyploidization history and plant inulin production.</title>
        <authorList>
            <person name="Fan W."/>
            <person name="Wang S."/>
            <person name="Wang H."/>
            <person name="Wang A."/>
            <person name="Jiang F."/>
            <person name="Liu H."/>
            <person name="Zhao H."/>
            <person name="Xu D."/>
            <person name="Zhang Y."/>
        </authorList>
    </citation>
    <scope>NUCLEOTIDE SEQUENCE [LARGE SCALE GENOMIC DNA]</scope>
    <source>
        <strain evidence="2">cv. Yunnan</strain>
    </source>
</reference>
<comment type="caution">
    <text evidence="1">The sequence shown here is derived from an EMBL/GenBank/DDBJ whole genome shotgun (WGS) entry which is preliminary data.</text>
</comment>
<evidence type="ECO:0000313" key="1">
    <source>
        <dbReference type="EMBL" id="KAI3724775.1"/>
    </source>
</evidence>
<gene>
    <name evidence="1" type="ORF">L1987_64540</name>
</gene>
<dbReference type="Proteomes" id="UP001056120">
    <property type="component" value="Linkage Group LG22"/>
</dbReference>
<accession>A0ACB9BRY9</accession>
<organism evidence="1 2">
    <name type="scientific">Smallanthus sonchifolius</name>
    <dbReference type="NCBI Taxonomy" id="185202"/>
    <lineage>
        <taxon>Eukaryota</taxon>
        <taxon>Viridiplantae</taxon>
        <taxon>Streptophyta</taxon>
        <taxon>Embryophyta</taxon>
        <taxon>Tracheophyta</taxon>
        <taxon>Spermatophyta</taxon>
        <taxon>Magnoliopsida</taxon>
        <taxon>eudicotyledons</taxon>
        <taxon>Gunneridae</taxon>
        <taxon>Pentapetalae</taxon>
        <taxon>asterids</taxon>
        <taxon>campanulids</taxon>
        <taxon>Asterales</taxon>
        <taxon>Asteraceae</taxon>
        <taxon>Asteroideae</taxon>
        <taxon>Heliantheae alliance</taxon>
        <taxon>Millerieae</taxon>
        <taxon>Smallanthus</taxon>
    </lineage>
</organism>
<sequence length="361" mass="40751">MTEAQFQGAVASEVSRVLQTTLPGILDDALRRRENHNSLGNQNKGTNGVVPRTEDILHTTPLGNNKGTTRTRETVGMTNHSTGIHRHGCNYKNFGDYHPKPFNGKKDAIAALQWITSMETVIKMIFDFERYCPQNVVDKIKAKFMWFEAGTMTHQEYTTKFNEMAKLVPHLVTPGSRRVKCYIQGLPPKVCTLVKSIAPETIDLAMEKSAVMFYEVATQEPLKVDDKRKPEEVVYKFKPGNSKLLRRRGFNSNPDKANQGMECKTYQNGDEQKGKAKEVSGVSLIPFVNAYVVETASGEQIRIAESYPGCVIRIGDDKVLITLVPMNLNEYEVILGMDWLNQAQIDCDRECSRLRNRMNLV</sequence>
<protein>
    <submittedName>
        <fullName evidence="1">Uncharacterized protein</fullName>
    </submittedName>
</protein>
<keyword evidence="2" id="KW-1185">Reference proteome</keyword>
<dbReference type="EMBL" id="CM042039">
    <property type="protein sequence ID" value="KAI3724775.1"/>
    <property type="molecule type" value="Genomic_DNA"/>
</dbReference>
<evidence type="ECO:0000313" key="2">
    <source>
        <dbReference type="Proteomes" id="UP001056120"/>
    </source>
</evidence>
<reference evidence="1 2" key="2">
    <citation type="journal article" date="2022" name="Mol. Ecol. Resour.">
        <title>The genomes of chicory, endive, great burdock and yacon provide insights into Asteraceae paleo-polyploidization history and plant inulin production.</title>
        <authorList>
            <person name="Fan W."/>
            <person name="Wang S."/>
            <person name="Wang H."/>
            <person name="Wang A."/>
            <person name="Jiang F."/>
            <person name="Liu H."/>
            <person name="Zhao H."/>
            <person name="Xu D."/>
            <person name="Zhang Y."/>
        </authorList>
    </citation>
    <scope>NUCLEOTIDE SEQUENCE [LARGE SCALE GENOMIC DNA]</scope>
    <source>
        <strain evidence="2">cv. Yunnan</strain>
        <tissue evidence="1">Leaves</tissue>
    </source>
</reference>
<name>A0ACB9BRY9_9ASTR</name>